<reference evidence="2" key="1">
    <citation type="submission" date="2021-01" db="EMBL/GenBank/DDBJ databases">
        <authorList>
            <person name="Corre E."/>
            <person name="Pelletier E."/>
            <person name="Niang G."/>
            <person name="Scheremetjew M."/>
            <person name="Finn R."/>
            <person name="Kale V."/>
            <person name="Holt S."/>
            <person name="Cochrane G."/>
            <person name="Meng A."/>
            <person name="Brown T."/>
            <person name="Cohen L."/>
        </authorList>
    </citation>
    <scope>NUCLEOTIDE SEQUENCE</scope>
    <source>
        <strain evidence="2">SoJaBio B1-5/56/2</strain>
    </source>
</reference>
<sequence length="217" mass="25827">MSHEWAVWERENKRKVKKMKKSPEEEAEEEKKLTEKEKEERKAKEEIFKNLFTTNGVNGDSLQWSLRGKDLPVALSDKNYRAWAPFEFTKPSWVRSHRAIVHDEIVRWTLQVGKEDGGKQYRFGVVNEKGKRFTFDSEKVDKEKREERDNFFDFELDRTCEVPVLRFWQNNQKEQVIEITDLKEKDELYPTCCLLCHKQSYTILNFEEGNIGGDIKG</sequence>
<dbReference type="AlphaFoldDB" id="A0A7S4KRE6"/>
<dbReference type="EMBL" id="HBKR01015541">
    <property type="protein sequence ID" value="CAE2303163.1"/>
    <property type="molecule type" value="Transcribed_RNA"/>
</dbReference>
<proteinExistence type="predicted"/>
<feature type="region of interest" description="Disordered" evidence="1">
    <location>
        <begin position="1"/>
        <end position="41"/>
    </location>
</feature>
<name>A0A7S4KRE6_9EUKA</name>
<feature type="compositionally biased region" description="Basic and acidic residues" evidence="1">
    <location>
        <begin position="1"/>
        <end position="12"/>
    </location>
</feature>
<protein>
    <submittedName>
        <fullName evidence="2">Uncharacterized protein</fullName>
    </submittedName>
</protein>
<organism evidence="2">
    <name type="scientific">Paramoeba aestuarina</name>
    <dbReference type="NCBI Taxonomy" id="180227"/>
    <lineage>
        <taxon>Eukaryota</taxon>
        <taxon>Amoebozoa</taxon>
        <taxon>Discosea</taxon>
        <taxon>Flabellinia</taxon>
        <taxon>Dactylopodida</taxon>
        <taxon>Paramoebidae</taxon>
        <taxon>Paramoeba</taxon>
    </lineage>
</organism>
<evidence type="ECO:0000313" key="2">
    <source>
        <dbReference type="EMBL" id="CAE2303163.1"/>
    </source>
</evidence>
<evidence type="ECO:0000256" key="1">
    <source>
        <dbReference type="SAM" id="MobiDB-lite"/>
    </source>
</evidence>
<feature type="compositionally biased region" description="Basic and acidic residues" evidence="1">
    <location>
        <begin position="21"/>
        <end position="41"/>
    </location>
</feature>
<accession>A0A7S4KRE6</accession>
<gene>
    <name evidence="2" type="ORF">NAES01612_LOCUS10275</name>
</gene>